<reference evidence="9 10" key="1">
    <citation type="journal article" date="2019" name="Nat. Microbiol.">
        <title>Mediterranean grassland soil C-N compound turnover is dependent on rainfall and depth, and is mediated by genomically divergent microorganisms.</title>
        <authorList>
            <person name="Diamond S."/>
            <person name="Andeer P.F."/>
            <person name="Li Z."/>
            <person name="Crits-Christoph A."/>
            <person name="Burstein D."/>
            <person name="Anantharaman K."/>
            <person name="Lane K.R."/>
            <person name="Thomas B.C."/>
            <person name="Pan C."/>
            <person name="Northen T.R."/>
            <person name="Banfield J.F."/>
        </authorList>
    </citation>
    <scope>NUCLEOTIDE SEQUENCE [LARGE SCALE GENOMIC DNA]</scope>
    <source>
        <strain evidence="9">WS_5</strain>
    </source>
</reference>
<dbReference type="AlphaFoldDB" id="A0A538TCG1"/>
<organism evidence="9 10">
    <name type="scientific">Eiseniibacteriota bacterium</name>
    <dbReference type="NCBI Taxonomy" id="2212470"/>
    <lineage>
        <taxon>Bacteria</taxon>
        <taxon>Candidatus Eiseniibacteriota</taxon>
    </lineage>
</organism>
<comment type="cofactor">
    <cofactor evidence="1">
        <name>Zn(2+)</name>
        <dbReference type="ChEBI" id="CHEBI:29105"/>
    </cofactor>
</comment>
<feature type="region of interest" description="Disordered" evidence="8">
    <location>
        <begin position="1"/>
        <end position="55"/>
    </location>
</feature>
<evidence type="ECO:0000256" key="1">
    <source>
        <dbReference type="ARBA" id="ARBA00001947"/>
    </source>
</evidence>
<evidence type="ECO:0000256" key="5">
    <source>
        <dbReference type="ARBA" id="ARBA00022759"/>
    </source>
</evidence>
<feature type="compositionally biased region" description="Low complexity" evidence="8">
    <location>
        <begin position="17"/>
        <end position="45"/>
    </location>
</feature>
<keyword evidence="5" id="KW-0255">Endonuclease</keyword>
<proteinExistence type="inferred from homology"/>
<evidence type="ECO:0000313" key="10">
    <source>
        <dbReference type="Proteomes" id="UP000320913"/>
    </source>
</evidence>
<dbReference type="PROSITE" id="PS01306">
    <property type="entry name" value="UPF0054"/>
    <property type="match status" value="1"/>
</dbReference>
<keyword evidence="7" id="KW-0862">Zinc</keyword>
<evidence type="ECO:0000256" key="7">
    <source>
        <dbReference type="ARBA" id="ARBA00022833"/>
    </source>
</evidence>
<sequence>SSMKARSRSRTSRRSARASSRSSPRSSTRASTIRARPSRRSSGAARPRRGDVRGAAVPRTSVALLEKAPGLRSTTLRSLLTRSLRILGFPRASVSLVLTGDEHLRVLNRDFLEIDRPTDVLSFPLAEPGDLEDRDRDLFLGEIYISVETAKAQAREARRPLAREIAHLVVHGLLHLLGHDHAAPEERVRMRAAESRLLRELKPML</sequence>
<accession>A0A538TCG1</accession>
<protein>
    <submittedName>
        <fullName evidence="9">rRNA maturation RNase YbeY</fullName>
    </submittedName>
</protein>
<keyword evidence="4" id="KW-0479">Metal-binding</keyword>
<evidence type="ECO:0000256" key="2">
    <source>
        <dbReference type="ARBA" id="ARBA00010875"/>
    </source>
</evidence>
<dbReference type="GO" id="GO:0004222">
    <property type="term" value="F:metalloendopeptidase activity"/>
    <property type="evidence" value="ECO:0007669"/>
    <property type="project" value="InterPro"/>
</dbReference>
<comment type="caution">
    <text evidence="9">The sequence shown here is derived from an EMBL/GenBank/DDBJ whole genome shotgun (WGS) entry which is preliminary data.</text>
</comment>
<dbReference type="HAMAP" id="MF_00009">
    <property type="entry name" value="Endoribonucl_YbeY"/>
    <property type="match status" value="1"/>
</dbReference>
<feature type="non-terminal residue" evidence="9">
    <location>
        <position position="1"/>
    </location>
</feature>
<dbReference type="Proteomes" id="UP000320913">
    <property type="component" value="Unassembled WGS sequence"/>
</dbReference>
<dbReference type="GO" id="GO:0006364">
    <property type="term" value="P:rRNA processing"/>
    <property type="evidence" value="ECO:0007669"/>
    <property type="project" value="InterPro"/>
</dbReference>
<keyword evidence="6" id="KW-0378">Hydrolase</keyword>
<dbReference type="InterPro" id="IPR023091">
    <property type="entry name" value="MetalPrtase_cat_dom_sf_prd"/>
</dbReference>
<dbReference type="SUPFAM" id="SSF55486">
    <property type="entry name" value="Metalloproteases ('zincins'), catalytic domain"/>
    <property type="match status" value="1"/>
</dbReference>
<keyword evidence="3" id="KW-0540">Nuclease</keyword>
<evidence type="ECO:0000313" key="9">
    <source>
        <dbReference type="EMBL" id="TMQ61267.1"/>
    </source>
</evidence>
<dbReference type="InterPro" id="IPR020549">
    <property type="entry name" value="YbeY_CS"/>
</dbReference>
<dbReference type="EMBL" id="VBOV01000036">
    <property type="protein sequence ID" value="TMQ61267.1"/>
    <property type="molecule type" value="Genomic_DNA"/>
</dbReference>
<feature type="compositionally biased region" description="Basic residues" evidence="8">
    <location>
        <begin position="1"/>
        <end position="16"/>
    </location>
</feature>
<gene>
    <name evidence="9" type="primary">ybeY</name>
    <name evidence="9" type="ORF">E6K75_01570</name>
</gene>
<dbReference type="GO" id="GO:0004519">
    <property type="term" value="F:endonuclease activity"/>
    <property type="evidence" value="ECO:0007669"/>
    <property type="project" value="UniProtKB-KW"/>
</dbReference>
<dbReference type="PANTHER" id="PTHR46986:SF1">
    <property type="entry name" value="ENDORIBONUCLEASE YBEY, CHLOROPLASTIC"/>
    <property type="match status" value="1"/>
</dbReference>
<evidence type="ECO:0000256" key="3">
    <source>
        <dbReference type="ARBA" id="ARBA00022722"/>
    </source>
</evidence>
<dbReference type="Gene3D" id="3.40.390.30">
    <property type="entry name" value="Metalloproteases ('zincins'), catalytic domain"/>
    <property type="match status" value="1"/>
</dbReference>
<dbReference type="GO" id="GO:0046872">
    <property type="term" value="F:metal ion binding"/>
    <property type="evidence" value="ECO:0007669"/>
    <property type="project" value="UniProtKB-KW"/>
</dbReference>
<comment type="similarity">
    <text evidence="2">Belongs to the endoribonuclease YbeY family.</text>
</comment>
<dbReference type="NCBIfam" id="TIGR00043">
    <property type="entry name" value="rRNA maturation RNase YbeY"/>
    <property type="match status" value="1"/>
</dbReference>
<dbReference type="Pfam" id="PF02130">
    <property type="entry name" value="YbeY"/>
    <property type="match status" value="1"/>
</dbReference>
<dbReference type="InterPro" id="IPR002036">
    <property type="entry name" value="YbeY"/>
</dbReference>
<evidence type="ECO:0000256" key="6">
    <source>
        <dbReference type="ARBA" id="ARBA00022801"/>
    </source>
</evidence>
<evidence type="ECO:0000256" key="4">
    <source>
        <dbReference type="ARBA" id="ARBA00022723"/>
    </source>
</evidence>
<evidence type="ECO:0000256" key="8">
    <source>
        <dbReference type="SAM" id="MobiDB-lite"/>
    </source>
</evidence>
<name>A0A538TCG1_UNCEI</name>
<dbReference type="PANTHER" id="PTHR46986">
    <property type="entry name" value="ENDORIBONUCLEASE YBEY, CHLOROPLASTIC"/>
    <property type="match status" value="1"/>
</dbReference>